<sequence length="626" mass="70219">MALAETILRKVHKSGLIPKVVKLIPVISFLLAVSSIAWLFVLPYEGFYRNTYISENALMPGQVTSYFRESEWNIVRGYRGDVHDFEHKPIDERNSIVETWLTDIGLKTSYHINPNGNNTLYGIMHAPRGDDTESMVLAVPWTTSTGQYNEGGVAISVALLRYFNKMSIWSKNIILVFPEDGHASLRSWVEAYHTSLDRTAGSIEAAIVMEYEGVSDYFDYYEINYEGLNGQLPNLDLLNTANTVGRHENLQCSIQSTSANQLLTNSYFSRLRVLFSGILNLALAGLNRNTPGCEAFSGWLIQAFTVKARGTSGPADVTQFGRIVDSTFRSVNNLLEKFHQSFFFYLMLAPNHFVSIGTYLPSAILIAVAFAISSFGCLLNSGLEMSLFLGTINKLLIMFTSVEGICFLISILLPYLIKLSADSEELGVTIVLYGLIYNSIAISILPNFNIQGLKKYKLSKELTYMLIAMSLFWIAMLITTLLIVHFALALSIGFFALPLTFVQPIITNANLKKLGNNNPSTKKNYPFSKLINYFNKKDLSRIKVAACLLMSSPISIIYLIGMVFIHEDQGVTKLMRGLLTSWDELQCWTWFVIILGWLPAWLIIAFSCIIGDFETNQTELDLKKSQ</sequence>
<evidence type="ECO:0008006" key="4">
    <source>
        <dbReference type="Google" id="ProtNLM"/>
    </source>
</evidence>
<feature type="transmembrane region" description="Helical" evidence="1">
    <location>
        <begin position="20"/>
        <end position="41"/>
    </location>
</feature>
<reference evidence="2 3" key="1">
    <citation type="submission" date="2015-11" db="EMBL/GenBank/DDBJ databases">
        <title>The genome of Debaryomyces fabryi.</title>
        <authorList>
            <person name="Tafer H."/>
            <person name="Lopandic K."/>
        </authorList>
    </citation>
    <scope>NUCLEOTIDE SEQUENCE [LARGE SCALE GENOMIC DNA]</scope>
    <source>
        <strain evidence="2 3">CBS 789</strain>
    </source>
</reference>
<dbReference type="InterPro" id="IPR007246">
    <property type="entry name" value="Gaa1"/>
</dbReference>
<comment type="caution">
    <text evidence="2">The sequence shown here is derived from an EMBL/GenBank/DDBJ whole genome shotgun (WGS) entry which is preliminary data.</text>
</comment>
<feature type="transmembrane region" description="Helical" evidence="1">
    <location>
        <begin position="544"/>
        <end position="565"/>
    </location>
</feature>
<dbReference type="AlphaFoldDB" id="A0A0V1Q5Y7"/>
<feature type="transmembrane region" description="Helical" evidence="1">
    <location>
        <begin position="359"/>
        <end position="383"/>
    </location>
</feature>
<dbReference type="OrthoDB" id="445301at2759"/>
<keyword evidence="1" id="KW-0812">Transmembrane</keyword>
<evidence type="ECO:0000313" key="2">
    <source>
        <dbReference type="EMBL" id="KSA03852.1"/>
    </source>
</evidence>
<feature type="transmembrane region" description="Helical" evidence="1">
    <location>
        <begin position="588"/>
        <end position="610"/>
    </location>
</feature>
<evidence type="ECO:0000313" key="3">
    <source>
        <dbReference type="Proteomes" id="UP000054251"/>
    </source>
</evidence>
<accession>A0A0V1Q5Y7</accession>
<feature type="transmembrane region" description="Helical" evidence="1">
    <location>
        <begin position="429"/>
        <end position="450"/>
    </location>
</feature>
<dbReference type="EMBL" id="LMYN01000004">
    <property type="protein sequence ID" value="KSA03852.1"/>
    <property type="molecule type" value="Genomic_DNA"/>
</dbReference>
<name>A0A0V1Q5Y7_9ASCO</name>
<keyword evidence="1" id="KW-0472">Membrane</keyword>
<keyword evidence="1" id="KW-1133">Transmembrane helix</keyword>
<dbReference type="PANTHER" id="PTHR13304:SF0">
    <property type="entry name" value="GLYCOSYLPHOSPHATIDYLINOSITOL ANCHOR ATTACHMENT 1 PROTEIN"/>
    <property type="match status" value="1"/>
</dbReference>
<dbReference type="Pfam" id="PF04114">
    <property type="entry name" value="Gaa1"/>
    <property type="match status" value="1"/>
</dbReference>
<dbReference type="PIRSF" id="PIRSF036762">
    <property type="entry name" value="GAA1"/>
    <property type="match status" value="1"/>
</dbReference>
<gene>
    <name evidence="2" type="ORF">AC631_00307</name>
</gene>
<keyword evidence="3" id="KW-1185">Reference proteome</keyword>
<feature type="transmembrane region" description="Helical" evidence="1">
    <location>
        <begin position="462"/>
        <end position="482"/>
    </location>
</feature>
<feature type="transmembrane region" description="Helical" evidence="1">
    <location>
        <begin position="488"/>
        <end position="506"/>
    </location>
</feature>
<dbReference type="GO" id="GO:0042765">
    <property type="term" value="C:GPI-anchor transamidase complex"/>
    <property type="evidence" value="ECO:0007669"/>
    <property type="project" value="InterPro"/>
</dbReference>
<dbReference type="GeneID" id="26837316"/>
<dbReference type="PANTHER" id="PTHR13304">
    <property type="entry name" value="GLYCOSYLPHOSPHATIDYLINOSITOL ANCHOR ATTACHMENT 1 PROTEIN"/>
    <property type="match status" value="1"/>
</dbReference>
<protein>
    <recommendedName>
        <fullName evidence="4">GPI transamidase component GAA1</fullName>
    </recommendedName>
</protein>
<dbReference type="Proteomes" id="UP000054251">
    <property type="component" value="Unassembled WGS sequence"/>
</dbReference>
<evidence type="ECO:0000256" key="1">
    <source>
        <dbReference type="SAM" id="Phobius"/>
    </source>
</evidence>
<dbReference type="RefSeq" id="XP_015469954.1">
    <property type="nucleotide sequence ID" value="XM_015609137.1"/>
</dbReference>
<organism evidence="2 3">
    <name type="scientific">Debaryomyces fabryi</name>
    <dbReference type="NCBI Taxonomy" id="58627"/>
    <lineage>
        <taxon>Eukaryota</taxon>
        <taxon>Fungi</taxon>
        <taxon>Dikarya</taxon>
        <taxon>Ascomycota</taxon>
        <taxon>Saccharomycotina</taxon>
        <taxon>Pichiomycetes</taxon>
        <taxon>Debaryomycetaceae</taxon>
        <taxon>Debaryomyces</taxon>
    </lineage>
</organism>
<proteinExistence type="predicted"/>
<dbReference type="GO" id="GO:0016255">
    <property type="term" value="P:attachment of GPI anchor to protein"/>
    <property type="evidence" value="ECO:0007669"/>
    <property type="project" value="TreeGrafter"/>
</dbReference>
<feature type="transmembrane region" description="Helical" evidence="1">
    <location>
        <begin position="395"/>
        <end position="417"/>
    </location>
</feature>